<organism evidence="1 2">
    <name type="scientific">Apiospora saccharicola</name>
    <dbReference type="NCBI Taxonomy" id="335842"/>
    <lineage>
        <taxon>Eukaryota</taxon>
        <taxon>Fungi</taxon>
        <taxon>Dikarya</taxon>
        <taxon>Ascomycota</taxon>
        <taxon>Pezizomycotina</taxon>
        <taxon>Sordariomycetes</taxon>
        <taxon>Xylariomycetidae</taxon>
        <taxon>Amphisphaeriales</taxon>
        <taxon>Apiosporaceae</taxon>
        <taxon>Apiospora</taxon>
    </lineage>
</organism>
<gene>
    <name evidence="1" type="ORF">PG996_014454</name>
</gene>
<comment type="caution">
    <text evidence="1">The sequence shown here is derived from an EMBL/GenBank/DDBJ whole genome shotgun (WGS) entry which is preliminary data.</text>
</comment>
<proteinExistence type="predicted"/>
<dbReference type="Gene3D" id="1.10.630.10">
    <property type="entry name" value="Cytochrome P450"/>
    <property type="match status" value="1"/>
</dbReference>
<dbReference type="InterPro" id="IPR053007">
    <property type="entry name" value="CYP450_monoxygenase_sec-met"/>
</dbReference>
<reference evidence="1 2" key="1">
    <citation type="submission" date="2023-01" db="EMBL/GenBank/DDBJ databases">
        <title>Analysis of 21 Apiospora genomes using comparative genomics revels a genus with tremendous synthesis potential of carbohydrate active enzymes and secondary metabolites.</title>
        <authorList>
            <person name="Sorensen T."/>
        </authorList>
    </citation>
    <scope>NUCLEOTIDE SEQUENCE [LARGE SCALE GENOMIC DNA]</scope>
    <source>
        <strain evidence="1 2">CBS 83171</strain>
    </source>
</reference>
<evidence type="ECO:0000313" key="2">
    <source>
        <dbReference type="Proteomes" id="UP001446871"/>
    </source>
</evidence>
<protein>
    <submittedName>
        <fullName evidence="1">Uncharacterized protein</fullName>
    </submittedName>
</protein>
<sequence length="156" mass="17552">MHCQTRERYRGLPIYTLRLPGTRIYAINSLKLIPVVQRAWRTLIFAPIQVQAAQAAMGVSKTTVAIMNRDLVTENGFVNGMVKASHPTMSNGPSLDRLNGEAFRVFNKTLEQIESDSTNTVCMFKWIENQIMLATTDAVYGPANPIRDTHNLDAWQ</sequence>
<dbReference type="PANTHER" id="PTHR47582">
    <property type="entry name" value="P450, PUTATIVE (EUROFUNG)-RELATED"/>
    <property type="match status" value="1"/>
</dbReference>
<name>A0ABR1TIC6_9PEZI</name>
<keyword evidence="2" id="KW-1185">Reference proteome</keyword>
<dbReference type="PANTHER" id="PTHR47582:SF1">
    <property type="entry name" value="P450, PUTATIVE (EUROFUNG)-RELATED"/>
    <property type="match status" value="1"/>
</dbReference>
<dbReference type="InterPro" id="IPR036396">
    <property type="entry name" value="Cyt_P450_sf"/>
</dbReference>
<accession>A0ABR1TIC6</accession>
<dbReference type="Proteomes" id="UP001446871">
    <property type="component" value="Unassembled WGS sequence"/>
</dbReference>
<evidence type="ECO:0000313" key="1">
    <source>
        <dbReference type="EMBL" id="KAK8046390.1"/>
    </source>
</evidence>
<dbReference type="EMBL" id="JAQQWM010000009">
    <property type="protein sequence ID" value="KAK8046390.1"/>
    <property type="molecule type" value="Genomic_DNA"/>
</dbReference>